<feature type="region of interest" description="Disordered" evidence="1">
    <location>
        <begin position="105"/>
        <end position="151"/>
    </location>
</feature>
<proteinExistence type="predicted"/>
<reference evidence="2" key="1">
    <citation type="submission" date="2020-06" db="EMBL/GenBank/DDBJ databases">
        <authorList>
            <person name="Li T."/>
            <person name="Hu X."/>
            <person name="Zhang T."/>
            <person name="Song X."/>
            <person name="Zhang H."/>
            <person name="Dai N."/>
            <person name="Sheng W."/>
            <person name="Hou X."/>
            <person name="Wei L."/>
        </authorList>
    </citation>
    <scope>NUCLEOTIDE SEQUENCE</scope>
    <source>
        <strain evidence="2">G02</strain>
        <tissue evidence="2">Leaf</tissue>
    </source>
</reference>
<evidence type="ECO:0000313" key="2">
    <source>
        <dbReference type="EMBL" id="KAL0430703.1"/>
    </source>
</evidence>
<dbReference type="PANTHER" id="PTHR33157">
    <property type="entry name" value="AUTONOMOUS TRANSPOSABLE ELEMENT EN-1 MOSAIC PROTEIN-RELATED"/>
    <property type="match status" value="1"/>
</dbReference>
<comment type="caution">
    <text evidence="2">The sequence shown here is derived from an EMBL/GenBank/DDBJ whole genome shotgun (WGS) entry which is preliminary data.</text>
</comment>
<evidence type="ECO:0008006" key="3">
    <source>
        <dbReference type="Google" id="ProtNLM"/>
    </source>
</evidence>
<gene>
    <name evidence="2" type="ORF">Sradi_0696300</name>
</gene>
<accession>A0AAW2VN34</accession>
<dbReference type="InterPro" id="IPR039266">
    <property type="entry name" value="EN-1/SPM"/>
</dbReference>
<dbReference type="EMBL" id="JACGWJ010000003">
    <property type="protein sequence ID" value="KAL0430703.1"/>
    <property type="molecule type" value="Genomic_DNA"/>
</dbReference>
<dbReference type="InterPro" id="IPR004252">
    <property type="entry name" value="Probable_transposase_24"/>
</dbReference>
<sequence>MNKQPIWIANDVWASLQEYWGTDELKKKSMQNKANRLANPAIANTVYRGGSSSMGEHKKKLEAQLGRPPKRMEVFASCYKKKNDGSWSGSRAEDVAETYQKMLEERASQLTPPEEGSSFAASVTPLEEEQLWTEAAGGESGAESLVWGSRH</sequence>
<name>A0AAW2VN34_SESRA</name>
<dbReference type="GO" id="GO:0032196">
    <property type="term" value="P:transposition"/>
    <property type="evidence" value="ECO:0007669"/>
    <property type="project" value="InterPro"/>
</dbReference>
<dbReference type="Pfam" id="PF03004">
    <property type="entry name" value="Transposase_24"/>
    <property type="match status" value="1"/>
</dbReference>
<reference evidence="2" key="2">
    <citation type="journal article" date="2024" name="Plant">
        <title>Genomic evolution and insights into agronomic trait innovations of Sesamum species.</title>
        <authorList>
            <person name="Miao H."/>
            <person name="Wang L."/>
            <person name="Qu L."/>
            <person name="Liu H."/>
            <person name="Sun Y."/>
            <person name="Le M."/>
            <person name="Wang Q."/>
            <person name="Wei S."/>
            <person name="Zheng Y."/>
            <person name="Lin W."/>
            <person name="Duan Y."/>
            <person name="Cao H."/>
            <person name="Xiong S."/>
            <person name="Wang X."/>
            <person name="Wei L."/>
            <person name="Li C."/>
            <person name="Ma Q."/>
            <person name="Ju M."/>
            <person name="Zhao R."/>
            <person name="Li G."/>
            <person name="Mu C."/>
            <person name="Tian Q."/>
            <person name="Mei H."/>
            <person name="Zhang T."/>
            <person name="Gao T."/>
            <person name="Zhang H."/>
        </authorList>
    </citation>
    <scope>NUCLEOTIDE SEQUENCE</scope>
    <source>
        <strain evidence="2">G02</strain>
    </source>
</reference>
<dbReference type="AlphaFoldDB" id="A0AAW2VN34"/>
<organism evidence="2">
    <name type="scientific">Sesamum radiatum</name>
    <name type="common">Black benniseed</name>
    <dbReference type="NCBI Taxonomy" id="300843"/>
    <lineage>
        <taxon>Eukaryota</taxon>
        <taxon>Viridiplantae</taxon>
        <taxon>Streptophyta</taxon>
        <taxon>Embryophyta</taxon>
        <taxon>Tracheophyta</taxon>
        <taxon>Spermatophyta</taxon>
        <taxon>Magnoliopsida</taxon>
        <taxon>eudicotyledons</taxon>
        <taxon>Gunneridae</taxon>
        <taxon>Pentapetalae</taxon>
        <taxon>asterids</taxon>
        <taxon>lamiids</taxon>
        <taxon>Lamiales</taxon>
        <taxon>Pedaliaceae</taxon>
        <taxon>Sesamum</taxon>
    </lineage>
</organism>
<protein>
    <recommendedName>
        <fullName evidence="3">Transposase</fullName>
    </recommendedName>
</protein>
<evidence type="ECO:0000256" key="1">
    <source>
        <dbReference type="SAM" id="MobiDB-lite"/>
    </source>
</evidence>